<feature type="transmembrane region" description="Helical" evidence="1">
    <location>
        <begin position="45"/>
        <end position="63"/>
    </location>
</feature>
<protein>
    <submittedName>
        <fullName evidence="2">Zinc-ribbon domain-containing protein</fullName>
    </submittedName>
</protein>
<reference evidence="2" key="2">
    <citation type="submission" date="2021-04" db="EMBL/GenBank/DDBJ databases">
        <authorList>
            <person name="Gilroy R."/>
        </authorList>
    </citation>
    <scope>NUCLEOTIDE SEQUENCE</scope>
    <source>
        <strain evidence="2">CHK191-13928</strain>
    </source>
</reference>
<name>A0A9D1WV57_9FIRM</name>
<sequence length="140" mass="17006">MRDRFNQFMQGRYGYDDLNRFLVKIFFVTLILSLITGRIQIGPLSVATILYWLSLINMSYCYFRAFSRNIYKRTEENNRFLQKTNGIRNFFRVRRDRMSQRRYYHIYTCPGCRQKIRIPRGKGKIEVRCPKCGETFIKRS</sequence>
<accession>A0A9D1WV57</accession>
<evidence type="ECO:0000256" key="1">
    <source>
        <dbReference type="SAM" id="Phobius"/>
    </source>
</evidence>
<keyword evidence="1" id="KW-1133">Transmembrane helix</keyword>
<organism evidence="2 3">
    <name type="scientific">Candidatus Anaerostipes excrementavium</name>
    <dbReference type="NCBI Taxonomy" id="2838463"/>
    <lineage>
        <taxon>Bacteria</taxon>
        <taxon>Bacillati</taxon>
        <taxon>Bacillota</taxon>
        <taxon>Clostridia</taxon>
        <taxon>Lachnospirales</taxon>
        <taxon>Lachnospiraceae</taxon>
        <taxon>Anaerostipes</taxon>
    </lineage>
</organism>
<proteinExistence type="predicted"/>
<feature type="transmembrane region" description="Helical" evidence="1">
    <location>
        <begin position="21"/>
        <end position="39"/>
    </location>
</feature>
<evidence type="ECO:0000313" key="2">
    <source>
        <dbReference type="EMBL" id="HIX67713.1"/>
    </source>
</evidence>
<gene>
    <name evidence="2" type="ORF">H9735_06240</name>
</gene>
<keyword evidence="1" id="KW-0812">Transmembrane</keyword>
<comment type="caution">
    <text evidence="2">The sequence shown here is derived from an EMBL/GenBank/DDBJ whole genome shotgun (WGS) entry which is preliminary data.</text>
</comment>
<dbReference type="Proteomes" id="UP000886721">
    <property type="component" value="Unassembled WGS sequence"/>
</dbReference>
<dbReference type="EMBL" id="DXEM01000019">
    <property type="protein sequence ID" value="HIX67713.1"/>
    <property type="molecule type" value="Genomic_DNA"/>
</dbReference>
<evidence type="ECO:0000313" key="3">
    <source>
        <dbReference type="Proteomes" id="UP000886721"/>
    </source>
</evidence>
<dbReference type="AlphaFoldDB" id="A0A9D1WV57"/>
<keyword evidence="1" id="KW-0472">Membrane</keyword>
<reference evidence="2" key="1">
    <citation type="journal article" date="2021" name="PeerJ">
        <title>Extensive microbial diversity within the chicken gut microbiome revealed by metagenomics and culture.</title>
        <authorList>
            <person name="Gilroy R."/>
            <person name="Ravi A."/>
            <person name="Getino M."/>
            <person name="Pursley I."/>
            <person name="Horton D.L."/>
            <person name="Alikhan N.F."/>
            <person name="Baker D."/>
            <person name="Gharbi K."/>
            <person name="Hall N."/>
            <person name="Watson M."/>
            <person name="Adriaenssens E.M."/>
            <person name="Foster-Nyarko E."/>
            <person name="Jarju S."/>
            <person name="Secka A."/>
            <person name="Antonio M."/>
            <person name="Oren A."/>
            <person name="Chaudhuri R.R."/>
            <person name="La Ragione R."/>
            <person name="Hildebrand F."/>
            <person name="Pallen M.J."/>
        </authorList>
    </citation>
    <scope>NUCLEOTIDE SEQUENCE</scope>
    <source>
        <strain evidence="2">CHK191-13928</strain>
    </source>
</reference>